<evidence type="ECO:0000313" key="2">
    <source>
        <dbReference type="Proteomes" id="UP000437065"/>
    </source>
</evidence>
<gene>
    <name evidence="1" type="ORF">GRX01_01875</name>
</gene>
<keyword evidence="2" id="KW-1185">Reference proteome</keyword>
<protein>
    <submittedName>
        <fullName evidence="1">Uncharacterized protein</fullName>
    </submittedName>
</protein>
<sequence>MRPATRTFLAAVLVVLVGLLALGALPSYLGSGDPYYLEATPVAEADGPAYELNATEGGVAERRFQYFLSAVESTDGRSKAYQRGPYGLKEEFSHSPFDEVATFREFAPADAVDGDAVLVRYNDTRYRVTVVQP</sequence>
<dbReference type="OrthoDB" id="302685at2157"/>
<dbReference type="RefSeq" id="WP_159662829.1">
    <property type="nucleotide sequence ID" value="NZ_WUUS01000001.1"/>
</dbReference>
<reference evidence="1 2" key="1">
    <citation type="submission" date="2019-12" db="EMBL/GenBank/DDBJ databases">
        <title>Isolation and characterization of three novel carbon monoxide-oxidizing members of Halobacteria from salione crusts and soils.</title>
        <authorList>
            <person name="Myers M.R."/>
            <person name="King G.M."/>
        </authorList>
    </citation>
    <scope>NUCLEOTIDE SEQUENCE [LARGE SCALE GENOMIC DNA]</scope>
    <source>
        <strain evidence="1 2">WSA2</strain>
    </source>
</reference>
<proteinExistence type="predicted"/>
<dbReference type="EMBL" id="WUUS01000001">
    <property type="protein sequence ID" value="MXR40107.1"/>
    <property type="molecule type" value="Genomic_DNA"/>
</dbReference>
<accession>A0A6B0SNY3</accession>
<dbReference type="AlphaFoldDB" id="A0A6B0SNY3"/>
<comment type="caution">
    <text evidence="1">The sequence shown here is derived from an EMBL/GenBank/DDBJ whole genome shotgun (WGS) entry which is preliminary data.</text>
</comment>
<name>A0A6B0SNY3_9EURY</name>
<evidence type="ECO:0000313" key="1">
    <source>
        <dbReference type="EMBL" id="MXR40107.1"/>
    </source>
</evidence>
<dbReference type="Proteomes" id="UP000437065">
    <property type="component" value="Unassembled WGS sequence"/>
</dbReference>
<organism evidence="1 2">
    <name type="scientific">Halobaculum saliterrae</name>
    <dbReference type="NCBI Taxonomy" id="2073113"/>
    <lineage>
        <taxon>Archaea</taxon>
        <taxon>Methanobacteriati</taxon>
        <taxon>Methanobacteriota</taxon>
        <taxon>Stenosarchaea group</taxon>
        <taxon>Halobacteria</taxon>
        <taxon>Halobacteriales</taxon>
        <taxon>Haloferacaceae</taxon>
        <taxon>Halobaculum</taxon>
    </lineage>
</organism>